<dbReference type="AlphaFoldDB" id="A0A0B5AXW2"/>
<evidence type="ECO:0000259" key="1">
    <source>
        <dbReference type="PROSITE" id="PS50126"/>
    </source>
</evidence>
<reference evidence="2 3" key="1">
    <citation type="submission" date="2014-08" db="EMBL/GenBank/DDBJ databases">
        <title>Complete genome of a marine bacteria Jeotgalibacillus malaysiensis.</title>
        <authorList>
            <person name="Yaakop A.S."/>
            <person name="Chan K.-G."/>
            <person name="Goh K.M."/>
        </authorList>
    </citation>
    <scope>NUCLEOTIDE SEQUENCE [LARGE SCALE GENOMIC DNA]</scope>
    <source>
        <strain evidence="2 3">D5</strain>
        <plasmid evidence="3">Plasmid</plasmid>
    </source>
</reference>
<geneLocation type="plasmid" evidence="3"/>
<name>A0A0B5AXW2_9BACL</name>
<gene>
    <name evidence="2" type="ORF">JMA_40550</name>
</gene>
<keyword evidence="2" id="KW-0614">Plasmid</keyword>
<organism evidence="2 3">
    <name type="scientific">Jeotgalibacillus malaysiensis</name>
    <dbReference type="NCBI Taxonomy" id="1508404"/>
    <lineage>
        <taxon>Bacteria</taxon>
        <taxon>Bacillati</taxon>
        <taxon>Bacillota</taxon>
        <taxon>Bacilli</taxon>
        <taxon>Bacillales</taxon>
        <taxon>Caryophanaceae</taxon>
        <taxon>Jeotgalibacillus</taxon>
    </lineage>
</organism>
<protein>
    <recommendedName>
        <fullName evidence="1">S1 motif domain-containing protein</fullName>
    </recommendedName>
</protein>
<dbReference type="Gene3D" id="2.40.50.140">
    <property type="entry name" value="Nucleic acid-binding proteins"/>
    <property type="match status" value="1"/>
</dbReference>
<dbReference type="Proteomes" id="UP000031449">
    <property type="component" value="Plasmid unnamed"/>
</dbReference>
<sequence>MNVKEVRAELKEIDDLLDDCVNDELVYVQANYVVHDRYDSAYDREANTNRNASYDFDWMRETLEECLDALELPHIEELMKRAELLSVLEKNGLKEWDIYKKAQEGVTDSSERSSMEEFEPGQIVKGTIQSIKPYGVFVKISPSVDALSWVKHMEIEEGMEVAFRIGSIDIESNRIKGEVLYAM</sequence>
<proteinExistence type="predicted"/>
<dbReference type="InterPro" id="IPR003029">
    <property type="entry name" value="S1_domain"/>
</dbReference>
<dbReference type="HOGENOM" id="CLU_1473317_0_0_9"/>
<dbReference type="PROSITE" id="PS50126">
    <property type="entry name" value="S1"/>
    <property type="match status" value="1"/>
</dbReference>
<feature type="domain" description="S1 motif" evidence="1">
    <location>
        <begin position="121"/>
        <end position="167"/>
    </location>
</feature>
<dbReference type="EMBL" id="CP009417">
    <property type="protein sequence ID" value="AJD93373.1"/>
    <property type="molecule type" value="Genomic_DNA"/>
</dbReference>
<dbReference type="OrthoDB" id="9793609at2"/>
<evidence type="ECO:0000313" key="3">
    <source>
        <dbReference type="Proteomes" id="UP000031449"/>
    </source>
</evidence>
<dbReference type="InterPro" id="IPR012340">
    <property type="entry name" value="NA-bd_OB-fold"/>
</dbReference>
<accession>A0A0B5AXW2</accession>
<dbReference type="GO" id="GO:0003676">
    <property type="term" value="F:nucleic acid binding"/>
    <property type="evidence" value="ECO:0007669"/>
    <property type="project" value="InterPro"/>
</dbReference>
<dbReference type="BioCyc" id="JESP1508404:G14D9-13339-MONOMER"/>
<keyword evidence="3" id="KW-1185">Reference proteome</keyword>
<dbReference type="SMART" id="SM00316">
    <property type="entry name" value="S1"/>
    <property type="match status" value="1"/>
</dbReference>
<dbReference type="SUPFAM" id="SSF50249">
    <property type="entry name" value="Nucleic acid-binding proteins"/>
    <property type="match status" value="1"/>
</dbReference>
<dbReference type="KEGG" id="jeo:JMA_40550"/>
<evidence type="ECO:0000313" key="2">
    <source>
        <dbReference type="EMBL" id="AJD93373.1"/>
    </source>
</evidence>